<protein>
    <submittedName>
        <fullName evidence="1">Uncharacterized protein</fullName>
    </submittedName>
</protein>
<dbReference type="AlphaFoldDB" id="A0A1F5TB57"/>
<organism evidence="1 2">
    <name type="scientific">Candidatus Falkowbacteria bacterium RIFOXYC2_FULL_48_21</name>
    <dbReference type="NCBI Taxonomy" id="1798005"/>
    <lineage>
        <taxon>Bacteria</taxon>
        <taxon>Candidatus Falkowiibacteriota</taxon>
    </lineage>
</organism>
<reference evidence="1 2" key="1">
    <citation type="journal article" date="2016" name="Nat. Commun.">
        <title>Thousands of microbial genomes shed light on interconnected biogeochemical processes in an aquifer system.</title>
        <authorList>
            <person name="Anantharaman K."/>
            <person name="Brown C.T."/>
            <person name="Hug L.A."/>
            <person name="Sharon I."/>
            <person name="Castelle C.J."/>
            <person name="Probst A.J."/>
            <person name="Thomas B.C."/>
            <person name="Singh A."/>
            <person name="Wilkins M.J."/>
            <person name="Karaoz U."/>
            <person name="Brodie E.L."/>
            <person name="Williams K.H."/>
            <person name="Hubbard S.S."/>
            <person name="Banfield J.F."/>
        </authorList>
    </citation>
    <scope>NUCLEOTIDE SEQUENCE [LARGE SCALE GENOMIC DNA]</scope>
</reference>
<proteinExistence type="predicted"/>
<evidence type="ECO:0000313" key="1">
    <source>
        <dbReference type="EMBL" id="OGF35691.1"/>
    </source>
</evidence>
<dbReference type="EMBL" id="MFGM01000045">
    <property type="protein sequence ID" value="OGF35691.1"/>
    <property type="molecule type" value="Genomic_DNA"/>
</dbReference>
<evidence type="ECO:0000313" key="2">
    <source>
        <dbReference type="Proteomes" id="UP000178656"/>
    </source>
</evidence>
<dbReference type="Proteomes" id="UP000178656">
    <property type="component" value="Unassembled WGS sequence"/>
</dbReference>
<accession>A0A1F5TB57</accession>
<sequence>MRPVKFSKSISVAVNYLYGLLNGTIKLEYDREGTPASADWISSRNDLKKVPFGLREIMAEDDSDFACEGSELMMDYRLRKIYFSLSPENSDDTRHVLTITLAKNLMIPYRGSYADNPWFVAIIEYRDYHQPEQWYSITIKGRF</sequence>
<gene>
    <name evidence="1" type="ORF">A2482_04520</name>
</gene>
<name>A0A1F5TB57_9BACT</name>
<comment type="caution">
    <text evidence="1">The sequence shown here is derived from an EMBL/GenBank/DDBJ whole genome shotgun (WGS) entry which is preliminary data.</text>
</comment>